<evidence type="ECO:0000256" key="1">
    <source>
        <dbReference type="ARBA" id="ARBA00004196"/>
    </source>
</evidence>
<dbReference type="Proteomes" id="UP000057609">
    <property type="component" value="Chromosome"/>
</dbReference>
<evidence type="ECO:0000256" key="10">
    <source>
        <dbReference type="ARBA" id="ARBA00049131"/>
    </source>
</evidence>
<comment type="catalytic activity">
    <reaction evidence="10">
        <text>6 Fe(III)-[cytochrome c] + NH4(+) + 2 H2O = 6 Fe(II)-[cytochrome c] + nitrite + 8 H(+)</text>
        <dbReference type="Rhea" id="RHEA:13089"/>
        <dbReference type="Rhea" id="RHEA-COMP:10350"/>
        <dbReference type="Rhea" id="RHEA-COMP:14399"/>
        <dbReference type="ChEBI" id="CHEBI:15377"/>
        <dbReference type="ChEBI" id="CHEBI:15378"/>
        <dbReference type="ChEBI" id="CHEBI:16301"/>
        <dbReference type="ChEBI" id="CHEBI:28938"/>
        <dbReference type="ChEBI" id="CHEBI:29033"/>
        <dbReference type="ChEBI" id="CHEBI:29034"/>
        <dbReference type="EC" id="1.7.2.2"/>
    </reaction>
</comment>
<proteinExistence type="inferred from homology"/>
<feature type="signal peptide" evidence="11">
    <location>
        <begin position="1"/>
        <end position="25"/>
    </location>
</feature>
<evidence type="ECO:0000313" key="12">
    <source>
        <dbReference type="EMBL" id="AJE02265.1"/>
    </source>
</evidence>
<dbReference type="EMBL" id="CP009788">
    <property type="protein sequence ID" value="AJE02265.1"/>
    <property type="molecule type" value="Genomic_DNA"/>
</dbReference>
<evidence type="ECO:0000256" key="8">
    <source>
        <dbReference type="ARBA" id="ARBA00023002"/>
    </source>
</evidence>
<dbReference type="OrthoDB" id="9780421at2"/>
<keyword evidence="4" id="KW-0349">Heme</keyword>
<dbReference type="AlphaFoldDB" id="A0A0B5BCG8"/>
<protein>
    <recommendedName>
        <fullName evidence="3">nitrite reductase (cytochrome; ammonia-forming)</fullName>
        <ecNumber evidence="3">1.7.2.2</ecNumber>
    </recommendedName>
</protein>
<dbReference type="HOGENOM" id="CLU_510704_0_0_7"/>
<keyword evidence="9" id="KW-0408">Iron</keyword>
<evidence type="ECO:0000256" key="6">
    <source>
        <dbReference type="ARBA" id="ARBA00022729"/>
    </source>
</evidence>
<dbReference type="Gene3D" id="1.10.1130.10">
    <property type="entry name" value="Flavocytochrome C3, Chain A"/>
    <property type="match status" value="1"/>
</dbReference>
<dbReference type="InterPro" id="IPR003321">
    <property type="entry name" value="Cyt_c552"/>
</dbReference>
<reference evidence="12 13" key="1">
    <citation type="journal article" date="2015" name="Genome Announc.">
        <title>Complete Genome of Geobacter pickeringii G13T, a Metal-Reducing Isolate from Sedimentary Kaolin Deposits.</title>
        <authorList>
            <person name="Badalamenti J.P."/>
            <person name="Bond D.R."/>
        </authorList>
    </citation>
    <scope>NUCLEOTIDE SEQUENCE [LARGE SCALE GENOMIC DNA]</scope>
    <source>
        <strain evidence="12 13">G13</strain>
    </source>
</reference>
<keyword evidence="7" id="KW-0106">Calcium</keyword>
<evidence type="ECO:0000313" key="13">
    <source>
        <dbReference type="Proteomes" id="UP000057609"/>
    </source>
</evidence>
<dbReference type="FunFam" id="1.20.140.10:FF:000069">
    <property type="entry name" value="Cytochrome c-552"/>
    <property type="match status" value="1"/>
</dbReference>
<accession>A0A0B5BCG8</accession>
<name>A0A0B5BCG8_9BACT</name>
<gene>
    <name evidence="12" type="ORF">GPICK_01735</name>
</gene>
<organism evidence="12 13">
    <name type="scientific">Geobacter pickeringii</name>
    <dbReference type="NCBI Taxonomy" id="345632"/>
    <lineage>
        <taxon>Bacteria</taxon>
        <taxon>Pseudomonadati</taxon>
        <taxon>Thermodesulfobacteriota</taxon>
        <taxon>Desulfuromonadia</taxon>
        <taxon>Geobacterales</taxon>
        <taxon>Geobacteraceae</taxon>
        <taxon>Geobacter</taxon>
    </lineage>
</organism>
<evidence type="ECO:0000256" key="5">
    <source>
        <dbReference type="ARBA" id="ARBA00022723"/>
    </source>
</evidence>
<keyword evidence="5" id="KW-0479">Metal-binding</keyword>
<keyword evidence="13" id="KW-1185">Reference proteome</keyword>
<dbReference type="InterPro" id="IPR036280">
    <property type="entry name" value="Multihaem_cyt_sf"/>
</dbReference>
<dbReference type="PIRSF" id="PIRSF000243">
    <property type="entry name" value="Cyt_c552"/>
    <property type="match status" value="1"/>
</dbReference>
<dbReference type="KEGG" id="gpi:GPICK_01735"/>
<dbReference type="GO" id="GO:0046872">
    <property type="term" value="F:metal ion binding"/>
    <property type="evidence" value="ECO:0007669"/>
    <property type="project" value="UniProtKB-KW"/>
</dbReference>
<dbReference type="CDD" id="cd00548">
    <property type="entry name" value="NrfA-like"/>
    <property type="match status" value="1"/>
</dbReference>
<dbReference type="STRING" id="345632.GPICK_01735"/>
<dbReference type="FunFam" id="1.10.1130.10:FF:000004">
    <property type="entry name" value="Cytochrome c-552"/>
    <property type="match status" value="1"/>
</dbReference>
<sequence length="545" mass="60986">MWKKRLAAVAVVAGAGLAVSIPAFSTAAKGKPAATVKDDGREVCYGCHDEIKAMKEGSKHAKLACGVCHDKLKEHLASYENKPVTTIDAALCGSCHKDEFESFFTVNYDSQPRKEKGVPTGRSPMMDKLLAPYGFTFEHNEPRGHAFMVTDQFVVDRFAGGRFQYKKRWFGVDSVGKTWDILEDKGPDFKMAESAKAGNPTCIQCKTSDHILKWKFMGDKDPRAKWDRTSDIIAVAKDTQNVVGCIHCHDPHGTQPRVVRDALIQAIDEKGAKMFAGKDGTTDLKVISFRDGFRKIGVMKKSDSRMMCAQCHVNYNCGTGYEFDTGKKVGYEDQRTNHIPLAGPKDLLEHSKKQNFYELRHAVTGARLVKPRHPEAETYFGSVHDKAGVTCADCHMPIMKNKQGKSFKSHMVIKPKDHVKEACLRCHPKYTAEQKLYQIQGIQNYIRGKMRKSEYWLGQLIDTYATAKRWGVDEETLAKAREKHEEAHVLWEWWTAENSDGFHNPDLARDTLTASIAKSKEAVALLNKAIEAKSGGARGAEPKKQ</sequence>
<evidence type="ECO:0000256" key="3">
    <source>
        <dbReference type="ARBA" id="ARBA00011887"/>
    </source>
</evidence>
<dbReference type="GO" id="GO:0020037">
    <property type="term" value="F:heme binding"/>
    <property type="evidence" value="ECO:0007669"/>
    <property type="project" value="TreeGrafter"/>
</dbReference>
<dbReference type="Pfam" id="PF02335">
    <property type="entry name" value="Cytochrom_C552"/>
    <property type="match status" value="2"/>
</dbReference>
<evidence type="ECO:0000256" key="7">
    <source>
        <dbReference type="ARBA" id="ARBA00022837"/>
    </source>
</evidence>
<evidence type="ECO:0000256" key="2">
    <source>
        <dbReference type="ARBA" id="ARBA00009288"/>
    </source>
</evidence>
<comment type="similarity">
    <text evidence="2">Belongs to the cytochrome c-552 family.</text>
</comment>
<dbReference type="GO" id="GO:0019645">
    <property type="term" value="P:anaerobic electron transport chain"/>
    <property type="evidence" value="ECO:0007669"/>
    <property type="project" value="TreeGrafter"/>
</dbReference>
<evidence type="ECO:0000256" key="4">
    <source>
        <dbReference type="ARBA" id="ARBA00022617"/>
    </source>
</evidence>
<dbReference type="GO" id="GO:0042279">
    <property type="term" value="F:nitrite reductase (cytochrome, ammonia-forming) activity"/>
    <property type="evidence" value="ECO:0007669"/>
    <property type="project" value="UniProtKB-EC"/>
</dbReference>
<feature type="chain" id="PRO_5002112549" description="nitrite reductase (cytochrome; ammonia-forming)" evidence="11">
    <location>
        <begin position="26"/>
        <end position="545"/>
    </location>
</feature>
<evidence type="ECO:0000256" key="9">
    <source>
        <dbReference type="ARBA" id="ARBA00023004"/>
    </source>
</evidence>
<keyword evidence="6 11" id="KW-0732">Signal</keyword>
<dbReference type="Gene3D" id="1.20.140.10">
    <property type="entry name" value="Butyryl-CoA Dehydrogenase, subunit A, domain 3"/>
    <property type="match status" value="1"/>
</dbReference>
<dbReference type="PANTHER" id="PTHR30633">
    <property type="entry name" value="CYTOCHROME C-552 RESPIRATORY NITRITE REDUCTASE"/>
    <property type="match status" value="1"/>
</dbReference>
<dbReference type="RefSeq" id="WP_039739996.1">
    <property type="nucleotide sequence ID" value="NZ_CP009788.1"/>
</dbReference>
<comment type="subcellular location">
    <subcellularLocation>
        <location evidence="1">Cell envelope</location>
    </subcellularLocation>
</comment>
<dbReference type="SUPFAM" id="SSF48695">
    <property type="entry name" value="Multiheme cytochromes"/>
    <property type="match status" value="2"/>
</dbReference>
<dbReference type="PANTHER" id="PTHR30633:SF0">
    <property type="entry name" value="CYTOCHROME C-552"/>
    <property type="match status" value="1"/>
</dbReference>
<evidence type="ECO:0000256" key="11">
    <source>
        <dbReference type="SAM" id="SignalP"/>
    </source>
</evidence>
<dbReference type="EC" id="1.7.2.2" evidence="3"/>
<keyword evidence="8" id="KW-0560">Oxidoreductase</keyword>
<dbReference type="GO" id="GO:0030288">
    <property type="term" value="C:outer membrane-bounded periplasmic space"/>
    <property type="evidence" value="ECO:0007669"/>
    <property type="project" value="TreeGrafter"/>
</dbReference>
<dbReference type="Gene3D" id="1.10.287.3080">
    <property type="match status" value="1"/>
</dbReference>